<dbReference type="Proteomes" id="UP001642409">
    <property type="component" value="Unassembled WGS sequence"/>
</dbReference>
<accession>A0AA86QL08</accession>
<gene>
    <name evidence="1" type="ORF">HINF_LOCUS49174</name>
    <name evidence="2" type="ORF">HINF_LOCUS55343</name>
</gene>
<evidence type="ECO:0000313" key="1">
    <source>
        <dbReference type="EMBL" id="CAI9961529.1"/>
    </source>
</evidence>
<comment type="caution">
    <text evidence="1">The sequence shown here is derived from an EMBL/GenBank/DDBJ whole genome shotgun (WGS) entry which is preliminary data.</text>
</comment>
<evidence type="ECO:0000313" key="3">
    <source>
        <dbReference type="Proteomes" id="UP001642409"/>
    </source>
</evidence>
<sequence>MLDWDMMELVQNDVFGFSIFHPNKQNDSLNCNLIINTKAQFNHSIFISLIVTIHKSKLSYTKTLPQTNLNIIPHPHCHSEQHPQTTQVSSALELTLLTSEVIFVTIFGMVGMNLGTSVSAATRSASKFRAGKMQQLSDVYPNKQKMKQKYFDTFSLRPQWTKHQACALYRYFVRNTGRHYQSVPVRYLKILNVYYP</sequence>
<reference evidence="2 3" key="2">
    <citation type="submission" date="2024-07" db="EMBL/GenBank/DDBJ databases">
        <authorList>
            <person name="Akdeniz Z."/>
        </authorList>
    </citation>
    <scope>NUCLEOTIDE SEQUENCE [LARGE SCALE GENOMIC DNA]</scope>
</reference>
<dbReference type="EMBL" id="CATOUU010000941">
    <property type="protein sequence ID" value="CAI9961529.1"/>
    <property type="molecule type" value="Genomic_DNA"/>
</dbReference>
<keyword evidence="3" id="KW-1185">Reference proteome</keyword>
<reference evidence="1" key="1">
    <citation type="submission" date="2023-06" db="EMBL/GenBank/DDBJ databases">
        <authorList>
            <person name="Kurt Z."/>
        </authorList>
    </citation>
    <scope>NUCLEOTIDE SEQUENCE</scope>
</reference>
<dbReference type="EMBL" id="CAXDID020000292">
    <property type="protein sequence ID" value="CAL6071851.1"/>
    <property type="molecule type" value="Genomic_DNA"/>
</dbReference>
<evidence type="ECO:0000313" key="2">
    <source>
        <dbReference type="EMBL" id="CAL6071851.1"/>
    </source>
</evidence>
<name>A0AA86QL08_9EUKA</name>
<proteinExistence type="predicted"/>
<protein>
    <submittedName>
        <fullName evidence="2">Hypothetical_protein</fullName>
    </submittedName>
</protein>
<dbReference type="AlphaFoldDB" id="A0AA86QL08"/>
<organism evidence="1">
    <name type="scientific">Hexamita inflata</name>
    <dbReference type="NCBI Taxonomy" id="28002"/>
    <lineage>
        <taxon>Eukaryota</taxon>
        <taxon>Metamonada</taxon>
        <taxon>Diplomonadida</taxon>
        <taxon>Hexamitidae</taxon>
        <taxon>Hexamitinae</taxon>
        <taxon>Hexamita</taxon>
    </lineage>
</organism>